<dbReference type="PANTHER" id="PTHR30349">
    <property type="entry name" value="PHAGE INTEGRASE-RELATED"/>
    <property type="match status" value="1"/>
</dbReference>
<dbReference type="InterPro" id="IPR050090">
    <property type="entry name" value="Tyrosine_recombinase_XerCD"/>
</dbReference>
<dbReference type="PANTHER" id="PTHR30349:SF64">
    <property type="entry name" value="PROPHAGE INTEGRASE INTD-RELATED"/>
    <property type="match status" value="1"/>
</dbReference>
<keyword evidence="2" id="KW-0229">DNA integration</keyword>
<evidence type="ECO:0000256" key="5">
    <source>
        <dbReference type="PROSITE-ProRule" id="PRU01248"/>
    </source>
</evidence>
<protein>
    <submittedName>
        <fullName evidence="8">Site-specific integrase</fullName>
    </submittedName>
</protein>
<dbReference type="InterPro" id="IPR025269">
    <property type="entry name" value="SAM-like_dom"/>
</dbReference>
<accession>A0ABY4K3B8</accession>
<comment type="similarity">
    <text evidence="1">Belongs to the 'phage' integrase family.</text>
</comment>
<proteinExistence type="inferred from homology"/>
<organism evidence="8 9">
    <name type="scientific">Chryseobacterium nepalense</name>
    <dbReference type="NCBI Taxonomy" id="1854498"/>
    <lineage>
        <taxon>Bacteria</taxon>
        <taxon>Pseudomonadati</taxon>
        <taxon>Bacteroidota</taxon>
        <taxon>Flavobacteriia</taxon>
        <taxon>Flavobacteriales</taxon>
        <taxon>Weeksellaceae</taxon>
        <taxon>Chryseobacterium group</taxon>
        <taxon>Chryseobacterium</taxon>
    </lineage>
</organism>
<dbReference type="EMBL" id="CP096203">
    <property type="protein sequence ID" value="UPQ75279.1"/>
    <property type="molecule type" value="Genomic_DNA"/>
</dbReference>
<feature type="domain" description="Core-binding (CB)" evidence="7">
    <location>
        <begin position="108"/>
        <end position="195"/>
    </location>
</feature>
<dbReference type="RefSeq" id="WP_248391009.1">
    <property type="nucleotide sequence ID" value="NZ_CP096203.1"/>
</dbReference>
<evidence type="ECO:0000259" key="7">
    <source>
        <dbReference type="PROSITE" id="PS51900"/>
    </source>
</evidence>
<dbReference type="InterPro" id="IPR011010">
    <property type="entry name" value="DNA_brk_join_enz"/>
</dbReference>
<evidence type="ECO:0000259" key="6">
    <source>
        <dbReference type="PROSITE" id="PS51898"/>
    </source>
</evidence>
<dbReference type="SUPFAM" id="SSF56349">
    <property type="entry name" value="DNA breaking-rejoining enzymes"/>
    <property type="match status" value="1"/>
</dbReference>
<reference evidence="8" key="1">
    <citation type="submission" date="2022-04" db="EMBL/GenBank/DDBJ databases">
        <title>Evolutionary, genomic, and biogeographic characterization of Chryseobacterium nepalense represented by a plastic-degrading bacterium AC3.</title>
        <authorList>
            <person name="Yin Z."/>
            <person name="Liu X."/>
            <person name="Wang D."/>
            <person name="Xie Z."/>
        </authorList>
    </citation>
    <scope>NUCLEOTIDE SEQUENCE</scope>
    <source>
        <strain evidence="8">AC3</strain>
    </source>
</reference>
<evidence type="ECO:0000256" key="3">
    <source>
        <dbReference type="ARBA" id="ARBA00023125"/>
    </source>
</evidence>
<dbReference type="InterPro" id="IPR035386">
    <property type="entry name" value="Arm-DNA-bind_5"/>
</dbReference>
<dbReference type="InterPro" id="IPR044068">
    <property type="entry name" value="CB"/>
</dbReference>
<evidence type="ECO:0000313" key="8">
    <source>
        <dbReference type="EMBL" id="UPQ75279.1"/>
    </source>
</evidence>
<dbReference type="Pfam" id="PF17293">
    <property type="entry name" value="Arm-DNA-bind_5"/>
    <property type="match status" value="1"/>
</dbReference>
<keyword evidence="3 5" id="KW-0238">DNA-binding</keyword>
<sequence length="407" mass="48081">MKINFYLKEPNSTKESLILVAISLNGKRSKFSTTQKINPKYWNVNNQRIKSNAPNALNFNKILNSVQSRILDLYTKNFIENDKSKTTKFFDEVRTYLSGKFENSETDLTIEKAFDKFLEIRKSNLKEETLKAYITLKNHLRTYSVIIGKKDLLFDDLDISFFDGFVNYLKITCKQKTNTRSKQIKNIKAFLKFMYDRNYHTNKVFETLEREHEKGQFVYFNEDEFNKVLNLDLGYNKNLDKSRRLFCISCLTGLRFSDVININFNNIINNKYNLGVVKRNTPMKIKMTNKAIAYIKEYFDLYGIGGGFTSQTTNKHLTKILMLAEIDREELLFEKNHLGILEEIRKPMYEWITFHYGRRYFIIKCLEKGMQPLQIMDITGHEDFSVFQAYVKFSEADSVEKLNEAWD</sequence>
<dbReference type="PROSITE" id="PS51900">
    <property type="entry name" value="CB"/>
    <property type="match status" value="1"/>
</dbReference>
<dbReference type="Pfam" id="PF00589">
    <property type="entry name" value="Phage_integrase"/>
    <property type="match status" value="1"/>
</dbReference>
<evidence type="ECO:0000256" key="2">
    <source>
        <dbReference type="ARBA" id="ARBA00022908"/>
    </source>
</evidence>
<keyword evidence="9" id="KW-1185">Reference proteome</keyword>
<dbReference type="Gene3D" id="1.10.443.10">
    <property type="entry name" value="Intergrase catalytic core"/>
    <property type="match status" value="1"/>
</dbReference>
<feature type="domain" description="Tyr recombinase" evidence="6">
    <location>
        <begin position="215"/>
        <end position="407"/>
    </location>
</feature>
<dbReference type="Gene3D" id="1.10.150.130">
    <property type="match status" value="1"/>
</dbReference>
<dbReference type="InterPro" id="IPR002104">
    <property type="entry name" value="Integrase_catalytic"/>
</dbReference>
<dbReference type="Proteomes" id="UP000830552">
    <property type="component" value="Chromosome"/>
</dbReference>
<dbReference type="Pfam" id="PF13102">
    <property type="entry name" value="Phage_int_SAM_5"/>
    <property type="match status" value="1"/>
</dbReference>
<gene>
    <name evidence="8" type="ORF">M0D58_14660</name>
</gene>
<evidence type="ECO:0000256" key="1">
    <source>
        <dbReference type="ARBA" id="ARBA00008857"/>
    </source>
</evidence>
<evidence type="ECO:0000256" key="4">
    <source>
        <dbReference type="ARBA" id="ARBA00023172"/>
    </source>
</evidence>
<keyword evidence="4" id="KW-0233">DNA recombination</keyword>
<dbReference type="InterPro" id="IPR010998">
    <property type="entry name" value="Integrase_recombinase_N"/>
</dbReference>
<dbReference type="InterPro" id="IPR013762">
    <property type="entry name" value="Integrase-like_cat_sf"/>
</dbReference>
<evidence type="ECO:0000313" key="9">
    <source>
        <dbReference type="Proteomes" id="UP000830552"/>
    </source>
</evidence>
<name>A0ABY4K3B8_9FLAO</name>
<dbReference type="PROSITE" id="PS51898">
    <property type="entry name" value="TYR_RECOMBINASE"/>
    <property type="match status" value="1"/>
</dbReference>